<proteinExistence type="predicted"/>
<evidence type="ECO:0000313" key="3">
    <source>
        <dbReference type="Proteomes" id="UP000237347"/>
    </source>
</evidence>
<dbReference type="AlphaFoldDB" id="A0AAW0L5H7"/>
<sequence length="182" mass="20965">MRSSYLVLTSLYILNLKYMVAGERSPEHTLVQQPQYSIHKPCTAMHKDVNGKTKTETGNVVGRSSYFLLKSENQKDLTNNQEKVKANGFSNVYENTYHIRLGKTRTETGKVVHPRQKPTSYALPSEVELRLQRISSIPATLVLLFTLHWQKTPIEYQNRFNTIMPEQIHSMHAIFNDSINKT</sequence>
<dbReference type="EMBL" id="PKMF04000160">
    <property type="protein sequence ID" value="KAK7846074.1"/>
    <property type="molecule type" value="Genomic_DNA"/>
</dbReference>
<keyword evidence="3" id="KW-1185">Reference proteome</keyword>
<dbReference type="Proteomes" id="UP000237347">
    <property type="component" value="Unassembled WGS sequence"/>
</dbReference>
<gene>
    <name evidence="2" type="ORF">CFP56_008315</name>
</gene>
<accession>A0AAW0L5H7</accession>
<evidence type="ECO:0000256" key="1">
    <source>
        <dbReference type="SAM" id="SignalP"/>
    </source>
</evidence>
<feature type="chain" id="PRO_5043889260" evidence="1">
    <location>
        <begin position="23"/>
        <end position="182"/>
    </location>
</feature>
<name>A0AAW0L5H7_QUESU</name>
<protein>
    <submittedName>
        <fullName evidence="2">Uncharacterized protein</fullName>
    </submittedName>
</protein>
<feature type="signal peptide" evidence="1">
    <location>
        <begin position="1"/>
        <end position="22"/>
    </location>
</feature>
<reference evidence="2 3" key="1">
    <citation type="journal article" date="2018" name="Sci. Data">
        <title>The draft genome sequence of cork oak.</title>
        <authorList>
            <person name="Ramos A.M."/>
            <person name="Usie A."/>
            <person name="Barbosa P."/>
            <person name="Barros P.M."/>
            <person name="Capote T."/>
            <person name="Chaves I."/>
            <person name="Simoes F."/>
            <person name="Abreu I."/>
            <person name="Carrasquinho I."/>
            <person name="Faro C."/>
            <person name="Guimaraes J.B."/>
            <person name="Mendonca D."/>
            <person name="Nobrega F."/>
            <person name="Rodrigues L."/>
            <person name="Saibo N.J.M."/>
            <person name="Varela M.C."/>
            <person name="Egas C."/>
            <person name="Matos J."/>
            <person name="Miguel C.M."/>
            <person name="Oliveira M.M."/>
            <person name="Ricardo C.P."/>
            <person name="Goncalves S."/>
        </authorList>
    </citation>
    <scope>NUCLEOTIDE SEQUENCE [LARGE SCALE GENOMIC DNA]</scope>
    <source>
        <strain evidence="3">cv. HL8</strain>
    </source>
</reference>
<keyword evidence="1" id="KW-0732">Signal</keyword>
<evidence type="ECO:0000313" key="2">
    <source>
        <dbReference type="EMBL" id="KAK7846074.1"/>
    </source>
</evidence>
<organism evidence="2 3">
    <name type="scientific">Quercus suber</name>
    <name type="common">Cork oak</name>
    <dbReference type="NCBI Taxonomy" id="58331"/>
    <lineage>
        <taxon>Eukaryota</taxon>
        <taxon>Viridiplantae</taxon>
        <taxon>Streptophyta</taxon>
        <taxon>Embryophyta</taxon>
        <taxon>Tracheophyta</taxon>
        <taxon>Spermatophyta</taxon>
        <taxon>Magnoliopsida</taxon>
        <taxon>eudicotyledons</taxon>
        <taxon>Gunneridae</taxon>
        <taxon>Pentapetalae</taxon>
        <taxon>rosids</taxon>
        <taxon>fabids</taxon>
        <taxon>Fagales</taxon>
        <taxon>Fagaceae</taxon>
        <taxon>Quercus</taxon>
    </lineage>
</organism>
<comment type="caution">
    <text evidence="2">The sequence shown here is derived from an EMBL/GenBank/DDBJ whole genome shotgun (WGS) entry which is preliminary data.</text>
</comment>